<accession>A0ABU6ZT71</accession>
<keyword evidence="2" id="KW-1185">Reference proteome</keyword>
<protein>
    <submittedName>
        <fullName evidence="1">Uncharacterized protein</fullName>
    </submittedName>
</protein>
<organism evidence="1 2">
    <name type="scientific">Stylosanthes scabra</name>
    <dbReference type="NCBI Taxonomy" id="79078"/>
    <lineage>
        <taxon>Eukaryota</taxon>
        <taxon>Viridiplantae</taxon>
        <taxon>Streptophyta</taxon>
        <taxon>Embryophyta</taxon>
        <taxon>Tracheophyta</taxon>
        <taxon>Spermatophyta</taxon>
        <taxon>Magnoliopsida</taxon>
        <taxon>eudicotyledons</taxon>
        <taxon>Gunneridae</taxon>
        <taxon>Pentapetalae</taxon>
        <taxon>rosids</taxon>
        <taxon>fabids</taxon>
        <taxon>Fabales</taxon>
        <taxon>Fabaceae</taxon>
        <taxon>Papilionoideae</taxon>
        <taxon>50 kb inversion clade</taxon>
        <taxon>dalbergioids sensu lato</taxon>
        <taxon>Dalbergieae</taxon>
        <taxon>Pterocarpus clade</taxon>
        <taxon>Stylosanthes</taxon>
    </lineage>
</organism>
<proteinExistence type="predicted"/>
<evidence type="ECO:0000313" key="2">
    <source>
        <dbReference type="Proteomes" id="UP001341840"/>
    </source>
</evidence>
<comment type="caution">
    <text evidence="1">The sequence shown here is derived from an EMBL/GenBank/DDBJ whole genome shotgun (WGS) entry which is preliminary data.</text>
</comment>
<evidence type="ECO:0000313" key="1">
    <source>
        <dbReference type="EMBL" id="MED6225152.1"/>
    </source>
</evidence>
<dbReference type="Proteomes" id="UP001341840">
    <property type="component" value="Unassembled WGS sequence"/>
</dbReference>
<feature type="non-terminal residue" evidence="1">
    <location>
        <position position="51"/>
    </location>
</feature>
<dbReference type="EMBL" id="JASCZI010273644">
    <property type="protein sequence ID" value="MED6225152.1"/>
    <property type="molecule type" value="Genomic_DNA"/>
</dbReference>
<reference evidence="1 2" key="1">
    <citation type="journal article" date="2023" name="Plants (Basel)">
        <title>Bridging the Gap: Combining Genomics and Transcriptomics Approaches to Understand Stylosanthes scabra, an Orphan Legume from the Brazilian Caatinga.</title>
        <authorList>
            <person name="Ferreira-Neto J.R.C."/>
            <person name="da Silva M.D."/>
            <person name="Binneck E."/>
            <person name="de Melo N.F."/>
            <person name="da Silva R.H."/>
            <person name="de Melo A.L.T.M."/>
            <person name="Pandolfi V."/>
            <person name="Bustamante F.O."/>
            <person name="Brasileiro-Vidal A.C."/>
            <person name="Benko-Iseppon A.M."/>
        </authorList>
    </citation>
    <scope>NUCLEOTIDE SEQUENCE [LARGE SCALE GENOMIC DNA]</scope>
    <source>
        <tissue evidence="1">Leaves</tissue>
    </source>
</reference>
<gene>
    <name evidence="1" type="ORF">PIB30_090916</name>
</gene>
<name>A0ABU6ZT71_9FABA</name>
<sequence length="51" mass="5865">MVLEVKVDPKGSSRMVETAMRRIRRRGGRGVDVLIDGSGRQRECSCFRRKE</sequence>